<comment type="caution">
    <text evidence="2">The sequence shown here is derived from an EMBL/GenBank/DDBJ whole genome shotgun (WGS) entry which is preliminary data.</text>
</comment>
<evidence type="ECO:0000313" key="3">
    <source>
        <dbReference type="Proteomes" id="UP000017800"/>
    </source>
</evidence>
<organism evidence="2 3">
    <name type="scientific">Vibrio halioticoli NBRC 102217</name>
    <dbReference type="NCBI Taxonomy" id="1219072"/>
    <lineage>
        <taxon>Bacteria</taxon>
        <taxon>Pseudomonadati</taxon>
        <taxon>Pseudomonadota</taxon>
        <taxon>Gammaproteobacteria</taxon>
        <taxon>Vibrionales</taxon>
        <taxon>Vibrionaceae</taxon>
        <taxon>Vibrio</taxon>
    </lineage>
</organism>
<accession>V5HLJ4</accession>
<gene>
    <name evidence="2" type="ORF">VHA01S_032_00150</name>
</gene>
<dbReference type="Proteomes" id="UP000017800">
    <property type="component" value="Unassembled WGS sequence"/>
</dbReference>
<name>V5HLJ4_9VIBR</name>
<dbReference type="Pfam" id="PF13808">
    <property type="entry name" value="DDE_Tnp_1_assoc"/>
    <property type="match status" value="1"/>
</dbReference>
<evidence type="ECO:0000313" key="2">
    <source>
        <dbReference type="EMBL" id="GAD90065.1"/>
    </source>
</evidence>
<dbReference type="EMBL" id="BAUJ01000032">
    <property type="protein sequence ID" value="GAD90065.1"/>
    <property type="molecule type" value="Genomic_DNA"/>
</dbReference>
<sequence length="60" mass="6971">MDINHSKEHFQTITDQRQSAKVAYCLSEILFGSLCAVIAGTRDWFDIREYILGHHQISLY</sequence>
<keyword evidence="3" id="KW-1185">Reference proteome</keyword>
<proteinExistence type="predicted"/>
<feature type="domain" description="H repeat-associated protein N-terminal" evidence="1">
    <location>
        <begin position="8"/>
        <end position="56"/>
    </location>
</feature>
<protein>
    <recommendedName>
        <fullName evidence="1">H repeat-associated protein N-terminal domain-containing protein</fullName>
    </recommendedName>
</protein>
<dbReference type="eggNOG" id="COG5433">
    <property type="taxonomic scope" value="Bacteria"/>
</dbReference>
<reference evidence="2 3" key="1">
    <citation type="submission" date="2013-11" db="EMBL/GenBank/DDBJ databases">
        <title>Whole genome shotgun sequence of Vibrio halioticoli NBRC 102217.</title>
        <authorList>
            <person name="Isaki S."/>
            <person name="Kimura A."/>
            <person name="Ohji S."/>
            <person name="Hosoyama A."/>
            <person name="Fujita N."/>
            <person name="Hashimoto M."/>
            <person name="Hosoyama Y."/>
            <person name="Yamazoe A."/>
        </authorList>
    </citation>
    <scope>NUCLEOTIDE SEQUENCE [LARGE SCALE GENOMIC DNA]</scope>
    <source>
        <strain evidence="2 3">NBRC 102217</strain>
    </source>
</reference>
<dbReference type="AlphaFoldDB" id="V5HLJ4"/>
<dbReference type="InterPro" id="IPR032806">
    <property type="entry name" value="YbfD_N"/>
</dbReference>
<evidence type="ECO:0000259" key="1">
    <source>
        <dbReference type="Pfam" id="PF13808"/>
    </source>
</evidence>